<dbReference type="Pfam" id="PF16779">
    <property type="entry name" value="DMP12"/>
    <property type="match status" value="1"/>
</dbReference>
<reference evidence="1" key="1">
    <citation type="submission" date="2022-04" db="EMBL/GenBank/DDBJ databases">
        <title>Hymenobacter sp. isolated from the air.</title>
        <authorList>
            <person name="Won M."/>
            <person name="Lee C.-M."/>
            <person name="Woen H.-Y."/>
            <person name="Kwon S.-W."/>
        </authorList>
    </citation>
    <scope>NUCLEOTIDE SEQUENCE</scope>
    <source>
        <strain evidence="1">5116S-3</strain>
    </source>
</reference>
<sequence length="124" mass="14695">MNLRFFLCVPDESVDEDELEYSDVVDWALSHATHQNVLILTEEEVYFLDYQTAVLDIINEENDSMLQWGENDWVIDDQAKLRIRKRLLEYQQKLQAGKAGELVTKILRLLTVSIETRKHLYFNF</sequence>
<dbReference type="Gene3D" id="3.40.1760.20">
    <property type="match status" value="1"/>
</dbReference>
<dbReference type="InterPro" id="IPR031891">
    <property type="entry name" value="DMP12"/>
</dbReference>
<gene>
    <name evidence="1" type="ORF">MUN79_27620</name>
</gene>
<keyword evidence="2" id="KW-1185">Reference proteome</keyword>
<organism evidence="1 2">
    <name type="scientific">Hymenobacter cellulosilyticus</name>
    <dbReference type="NCBI Taxonomy" id="2932248"/>
    <lineage>
        <taxon>Bacteria</taxon>
        <taxon>Pseudomonadati</taxon>
        <taxon>Bacteroidota</taxon>
        <taxon>Cytophagia</taxon>
        <taxon>Cytophagales</taxon>
        <taxon>Hymenobacteraceae</taxon>
        <taxon>Hymenobacter</taxon>
    </lineage>
</organism>
<evidence type="ECO:0000313" key="2">
    <source>
        <dbReference type="Proteomes" id="UP000831796"/>
    </source>
</evidence>
<dbReference type="AlphaFoldDB" id="A0A8T9Q3X8"/>
<proteinExistence type="predicted"/>
<dbReference type="RefSeq" id="WP_244675665.1">
    <property type="nucleotide sequence ID" value="NZ_CP095046.1"/>
</dbReference>
<evidence type="ECO:0000313" key="1">
    <source>
        <dbReference type="EMBL" id="UOQ72274.1"/>
    </source>
</evidence>
<name>A0A8T9Q3X8_9BACT</name>
<dbReference type="Proteomes" id="UP000831796">
    <property type="component" value="Chromosome"/>
</dbReference>
<protein>
    <submittedName>
        <fullName evidence="1">DMP12 family DNA mimic protein</fullName>
    </submittedName>
</protein>
<dbReference type="InterPro" id="IPR038223">
    <property type="entry name" value="DMP12_sf"/>
</dbReference>
<dbReference type="KEGG" id="hcu:MUN79_27620"/>
<accession>A0A8T9Q3X8</accession>
<dbReference type="EMBL" id="CP095046">
    <property type="protein sequence ID" value="UOQ72274.1"/>
    <property type="molecule type" value="Genomic_DNA"/>
</dbReference>